<gene>
    <name evidence="1" type="ORF">SAMN04488095_2247</name>
</gene>
<dbReference type="Pfam" id="PF06089">
    <property type="entry name" value="Asparaginase_II"/>
    <property type="match status" value="1"/>
</dbReference>
<dbReference type="RefSeq" id="WP_092780208.1">
    <property type="nucleotide sequence ID" value="NZ_FORA01000002.1"/>
</dbReference>
<keyword evidence="2" id="KW-1185">Reference proteome</keyword>
<evidence type="ECO:0000313" key="2">
    <source>
        <dbReference type="Proteomes" id="UP000199110"/>
    </source>
</evidence>
<accession>A0A1I3NT49</accession>
<dbReference type="EMBL" id="FORA01000002">
    <property type="protein sequence ID" value="SFJ12379.1"/>
    <property type="molecule type" value="Genomic_DNA"/>
</dbReference>
<name>A0A1I3NT49_9RHOB</name>
<dbReference type="PANTHER" id="PTHR42110:SF1">
    <property type="entry name" value="L-ASPARAGINASE, PUTATIVE (AFU_ORTHOLOGUE AFUA_3G11890)-RELATED"/>
    <property type="match status" value="1"/>
</dbReference>
<dbReference type="AlphaFoldDB" id="A0A1I3NT49"/>
<reference evidence="1 2" key="1">
    <citation type="submission" date="2016-10" db="EMBL/GenBank/DDBJ databases">
        <authorList>
            <person name="de Groot N.N."/>
        </authorList>
    </citation>
    <scope>NUCLEOTIDE SEQUENCE [LARGE SCALE GENOMIC DNA]</scope>
    <source>
        <strain evidence="1 2">DSM 19073</strain>
    </source>
</reference>
<dbReference type="Proteomes" id="UP000199110">
    <property type="component" value="Unassembled WGS sequence"/>
</dbReference>
<sequence length="332" mass="35080">MSQLSSAAVDLVEVIRGDTVESVHRGHAVICDGAGQIIEAWGDPATMIYPRSSCKMIQALPLLESGAGRALSTAQLALACASHQGAAIHSEAVAHWLADMGLGEADLRCGTHMPYAEEARDDLVRAGKEPCQLHNNCSGKHAGFLMLSQHLGAGPEYVEVDHPVQRAIRTAFEEATEMDSPGYGIDGCSAPNFLTRLDALAGAVGRFARAREGQGTRQDAMARLTHAMGAFPEMVAGEGRACTDLMRAMKGKGAVKTGAEAVFVAILPELDRGIALKIVDGTTRASEAVIAALLSRIGALDAKDPVVERLTMGPIRNRRDMVTGRYNVVLGS</sequence>
<dbReference type="InterPro" id="IPR010349">
    <property type="entry name" value="Asparaginase_II"/>
</dbReference>
<proteinExistence type="predicted"/>
<organism evidence="1 2">
    <name type="scientific">Jannaschia pohangensis</name>
    <dbReference type="NCBI Taxonomy" id="390807"/>
    <lineage>
        <taxon>Bacteria</taxon>
        <taxon>Pseudomonadati</taxon>
        <taxon>Pseudomonadota</taxon>
        <taxon>Alphaproteobacteria</taxon>
        <taxon>Rhodobacterales</taxon>
        <taxon>Roseobacteraceae</taxon>
        <taxon>Jannaschia</taxon>
    </lineage>
</organism>
<dbReference type="STRING" id="390807.SAMN04488095_2247"/>
<evidence type="ECO:0000313" key="1">
    <source>
        <dbReference type="EMBL" id="SFJ12379.1"/>
    </source>
</evidence>
<protein>
    <submittedName>
        <fullName evidence="1">Asparaginase</fullName>
    </submittedName>
</protein>
<dbReference type="OrthoDB" id="9780674at2"/>
<dbReference type="PANTHER" id="PTHR42110">
    <property type="entry name" value="L-ASPARAGINASE, PUTATIVE (AFU_ORTHOLOGUE AFUA_3G11890)-RELATED"/>
    <property type="match status" value="1"/>
</dbReference>